<reference evidence="3 4" key="1">
    <citation type="submission" date="2019-06" db="EMBL/GenBank/DDBJ databases">
        <title>Draft genomes of female and male turbot (Scophthalmus maximus).</title>
        <authorList>
            <person name="Xu H."/>
            <person name="Xu X.-W."/>
            <person name="Shao C."/>
            <person name="Chen S."/>
        </authorList>
    </citation>
    <scope>NUCLEOTIDE SEQUENCE [LARGE SCALE GENOMIC DNA]</scope>
    <source>
        <strain evidence="3">Ysfricsl-2016a</strain>
        <tissue evidence="3">Blood</tissue>
    </source>
</reference>
<dbReference type="InterPro" id="IPR004244">
    <property type="entry name" value="Transposase_22"/>
</dbReference>
<dbReference type="AlphaFoldDB" id="A0A6A4TFV7"/>
<evidence type="ECO:0000256" key="2">
    <source>
        <dbReference type="SAM" id="MobiDB-lite"/>
    </source>
</evidence>
<dbReference type="Proteomes" id="UP000438429">
    <property type="component" value="Unassembled WGS sequence"/>
</dbReference>
<organism evidence="3 4">
    <name type="scientific">Scophthalmus maximus</name>
    <name type="common">Turbot</name>
    <name type="synonym">Psetta maxima</name>
    <dbReference type="NCBI Taxonomy" id="52904"/>
    <lineage>
        <taxon>Eukaryota</taxon>
        <taxon>Metazoa</taxon>
        <taxon>Chordata</taxon>
        <taxon>Craniata</taxon>
        <taxon>Vertebrata</taxon>
        <taxon>Euteleostomi</taxon>
        <taxon>Actinopterygii</taxon>
        <taxon>Neopterygii</taxon>
        <taxon>Teleostei</taxon>
        <taxon>Neoteleostei</taxon>
        <taxon>Acanthomorphata</taxon>
        <taxon>Carangaria</taxon>
        <taxon>Pleuronectiformes</taxon>
        <taxon>Pleuronectoidei</taxon>
        <taxon>Scophthalmidae</taxon>
        <taxon>Scophthalmus</taxon>
    </lineage>
</organism>
<protein>
    <submittedName>
        <fullName evidence="3">Uncharacterized protein</fullName>
    </submittedName>
</protein>
<evidence type="ECO:0000313" key="3">
    <source>
        <dbReference type="EMBL" id="KAF0043709.1"/>
    </source>
</evidence>
<accession>A0A6A4TFV7</accession>
<dbReference type="SUPFAM" id="SSF57997">
    <property type="entry name" value="Tropomyosin"/>
    <property type="match status" value="1"/>
</dbReference>
<feature type="coiled-coil region" evidence="1">
    <location>
        <begin position="96"/>
        <end position="144"/>
    </location>
</feature>
<evidence type="ECO:0000256" key="1">
    <source>
        <dbReference type="SAM" id="Coils"/>
    </source>
</evidence>
<dbReference type="Gene3D" id="1.20.5.340">
    <property type="match status" value="1"/>
</dbReference>
<evidence type="ECO:0000313" key="4">
    <source>
        <dbReference type="Proteomes" id="UP000438429"/>
    </source>
</evidence>
<feature type="compositionally biased region" description="Polar residues" evidence="2">
    <location>
        <begin position="17"/>
        <end position="30"/>
    </location>
</feature>
<dbReference type="Gene3D" id="3.30.70.1820">
    <property type="entry name" value="L1 transposable element, RRM domain"/>
    <property type="match status" value="1"/>
</dbReference>
<keyword evidence="1" id="KW-0175">Coiled coil</keyword>
<gene>
    <name evidence="3" type="ORF">F2P81_005046</name>
</gene>
<dbReference type="PANTHER" id="PTHR11505">
    <property type="entry name" value="L1 TRANSPOSABLE ELEMENT-RELATED"/>
    <property type="match status" value="1"/>
</dbReference>
<comment type="caution">
    <text evidence="3">The sequence shown here is derived from an EMBL/GenBank/DDBJ whole genome shotgun (WGS) entry which is preliminary data.</text>
</comment>
<proteinExistence type="predicted"/>
<dbReference type="EMBL" id="VEVO01000004">
    <property type="protein sequence ID" value="KAF0043709.1"/>
    <property type="molecule type" value="Genomic_DNA"/>
</dbReference>
<name>A0A6A4TFV7_SCOMX</name>
<feature type="region of interest" description="Disordered" evidence="2">
    <location>
        <begin position="14"/>
        <end position="53"/>
    </location>
</feature>
<sequence length="235" mass="26089">MFTIAGLMNWNHYAPPSRQTTSIQKQSWKTWNPDPDARTSESSGSPFKEEKNGELKLAKTHEANISPAEAEMDTAALAAPDKPSPLDLLCAITNLNKNLDDRFANLSTQIQKLQSNVTETRTRLQSLETSVNVHDSRIDELESLCTSLQADNKYTKTKLEDLESRSRRQNIRIVGIPEGAEGGQPTDFIAELIPTGLGKEHFGANFKVDRTHRSLAAKPSNGAPPRPFIARLHYP</sequence>